<proteinExistence type="predicted"/>
<sequence length="48" mass="5764">MRETYKPKPLSRHHPHRIALECMYMSNLGLTREEARERANKQWGVPED</sequence>
<organism evidence="1 2">
    <name type="scientific">Mycobacterium phage Isca</name>
    <dbReference type="NCBI Taxonomy" id="2656583"/>
    <lineage>
        <taxon>Viruses</taxon>
        <taxon>Duplodnaviria</taxon>
        <taxon>Heunggongvirae</taxon>
        <taxon>Uroviricota</taxon>
        <taxon>Caudoviricetes</taxon>
        <taxon>Veracruzvirus</taxon>
        <taxon>Veracruzvirus rockstar</taxon>
    </lineage>
</organism>
<reference evidence="1 2" key="1">
    <citation type="submission" date="2019-10" db="EMBL/GenBank/DDBJ databases">
        <authorList>
            <person name="Garlena R.A."/>
            <person name="Russell D.A."/>
            <person name="Pope W.H."/>
            <person name="Jacobs-Sera D."/>
            <person name="Hatfull G.F."/>
        </authorList>
    </citation>
    <scope>NUCLEOTIDE SEQUENCE [LARGE SCALE GENOMIC DNA]</scope>
</reference>
<name>A0A649VXY5_9CAUD</name>
<gene>
    <name evidence="1" type="primary">76</name>
    <name evidence="1" type="ORF">PBI_ISCA_76</name>
</gene>
<protein>
    <submittedName>
        <fullName evidence="1">Uncharacterized protein</fullName>
    </submittedName>
</protein>
<evidence type="ECO:0000313" key="2">
    <source>
        <dbReference type="Proteomes" id="UP000422615"/>
    </source>
</evidence>
<accession>A0A649VXY5</accession>
<dbReference type="Proteomes" id="UP000422615">
    <property type="component" value="Segment"/>
</dbReference>
<dbReference type="EMBL" id="MN586063">
    <property type="protein sequence ID" value="QGJ97356.1"/>
    <property type="molecule type" value="Genomic_DNA"/>
</dbReference>
<evidence type="ECO:0000313" key="1">
    <source>
        <dbReference type="EMBL" id="QGJ97356.1"/>
    </source>
</evidence>